<gene>
    <name evidence="4" type="ORF">GCM10007422_02960</name>
    <name evidence="5" type="ORF">GGQ60_002359</name>
</gene>
<evidence type="ECO:0000259" key="3">
    <source>
        <dbReference type="Pfam" id="PF20434"/>
    </source>
</evidence>
<reference evidence="4" key="1">
    <citation type="journal article" date="2014" name="Int. J. Syst. Evol. Microbiol.">
        <title>Complete genome of a new Firmicutes species belonging to the dominant human colonic microbiota ('Ruminococcus bicirculans') reveals two chromosomes and a selective capacity to utilize plant glucans.</title>
        <authorList>
            <consortium name="NISC Comparative Sequencing Program"/>
            <person name="Wegmann U."/>
            <person name="Louis P."/>
            <person name="Goesmann A."/>
            <person name="Henrissat B."/>
            <person name="Duncan S.H."/>
            <person name="Flint H.J."/>
        </authorList>
    </citation>
    <scope>NUCLEOTIDE SEQUENCE</scope>
    <source>
        <strain evidence="4">CGMCC 1.15287</strain>
    </source>
</reference>
<evidence type="ECO:0000313" key="7">
    <source>
        <dbReference type="Proteomes" id="UP000642938"/>
    </source>
</evidence>
<dbReference type="InterPro" id="IPR029058">
    <property type="entry name" value="AB_hydrolase_fold"/>
</dbReference>
<dbReference type="Proteomes" id="UP000642938">
    <property type="component" value="Unassembled WGS sequence"/>
</dbReference>
<feature type="signal peptide" evidence="2">
    <location>
        <begin position="1"/>
        <end position="19"/>
    </location>
</feature>
<proteinExistence type="predicted"/>
<dbReference type="Proteomes" id="UP000532273">
    <property type="component" value="Unassembled WGS sequence"/>
</dbReference>
<keyword evidence="2" id="KW-0732">Signal</keyword>
<keyword evidence="1" id="KW-0378">Hydrolase</keyword>
<dbReference type="PANTHER" id="PTHR48081">
    <property type="entry name" value="AB HYDROLASE SUPERFAMILY PROTEIN C4A8.06C"/>
    <property type="match status" value="1"/>
</dbReference>
<evidence type="ECO:0000313" key="5">
    <source>
        <dbReference type="EMBL" id="MBB4108378.1"/>
    </source>
</evidence>
<dbReference type="Gene3D" id="3.40.50.1820">
    <property type="entry name" value="alpha/beta hydrolase"/>
    <property type="match status" value="1"/>
</dbReference>
<dbReference type="EMBL" id="JACIEF010000002">
    <property type="protein sequence ID" value="MBB4108378.1"/>
    <property type="molecule type" value="Genomic_DNA"/>
</dbReference>
<reference evidence="7" key="2">
    <citation type="journal article" date="2019" name="Int. J. Syst. Evol. Microbiol.">
        <title>The Global Catalogue of Microorganisms (GCM) 10K type strain sequencing project: providing services to taxonomists for standard genome sequencing and annotation.</title>
        <authorList>
            <consortium name="The Broad Institute Genomics Platform"/>
            <consortium name="The Broad Institute Genome Sequencing Center for Infectious Disease"/>
            <person name="Wu L."/>
            <person name="Ma J."/>
        </authorList>
    </citation>
    <scope>NUCLEOTIDE SEQUENCE [LARGE SCALE GENOMIC DNA]</scope>
    <source>
        <strain evidence="7">CGMCC 1.15287</strain>
    </source>
</reference>
<dbReference type="RefSeq" id="WP_183763876.1">
    <property type="nucleotide sequence ID" value="NZ_BMHZ01000001.1"/>
</dbReference>
<keyword evidence="7" id="KW-1185">Reference proteome</keyword>
<reference evidence="4" key="4">
    <citation type="submission" date="2024-05" db="EMBL/GenBank/DDBJ databases">
        <authorList>
            <person name="Sun Q."/>
            <person name="Zhou Y."/>
        </authorList>
    </citation>
    <scope>NUCLEOTIDE SEQUENCE</scope>
    <source>
        <strain evidence="4">CGMCC 1.15287</strain>
    </source>
</reference>
<protein>
    <submittedName>
        <fullName evidence="5">Acetyl esterase/lipase</fullName>
    </submittedName>
    <submittedName>
        <fullName evidence="4">Beta-xylanase</fullName>
    </submittedName>
</protein>
<name>A0A7W6KAT9_9SPHI</name>
<dbReference type="InterPro" id="IPR050300">
    <property type="entry name" value="GDXG_lipolytic_enzyme"/>
</dbReference>
<feature type="chain" id="PRO_5030606889" evidence="2">
    <location>
        <begin position="20"/>
        <end position="303"/>
    </location>
</feature>
<sequence length="303" mass="33660">MNRAFIFFFSILSVSFCYAQDLTIQLYPERVPNSKKTPADYTEETDSSGLIKNVSKPTMQAYFPAKNKANGTAVILFAGGGYFVLAPKKCIEMARAFNALGVAAFVVKYRLPSDKIMIDKTIGPLQDAQMAIKTLRRSAGEWNINPNRIGMMGLSAGGHLVSTAGTQLNRVVIDNKENTSLRPDFMILLYPVIIYDPEIPRTRENLIGKNPGPETLGLYSTNKSVSQVTPPTFLVHAADDEVIPVKNSLQFFDALLKAKVKSEMHILQTGGHGFGLYDAENKDSWFISCYEWMRKNGFVPADR</sequence>
<dbReference type="EMBL" id="BMHZ01000001">
    <property type="protein sequence ID" value="GGG93187.1"/>
    <property type="molecule type" value="Genomic_DNA"/>
</dbReference>
<evidence type="ECO:0000313" key="6">
    <source>
        <dbReference type="Proteomes" id="UP000532273"/>
    </source>
</evidence>
<comment type="caution">
    <text evidence="5">The sequence shown here is derived from an EMBL/GenBank/DDBJ whole genome shotgun (WGS) entry which is preliminary data.</text>
</comment>
<reference evidence="5 6" key="3">
    <citation type="submission" date="2020-08" db="EMBL/GenBank/DDBJ databases">
        <title>Genomic Encyclopedia of Type Strains, Phase IV (KMG-IV): sequencing the most valuable type-strain genomes for metagenomic binning, comparative biology and taxonomic classification.</title>
        <authorList>
            <person name="Goeker M."/>
        </authorList>
    </citation>
    <scope>NUCLEOTIDE SEQUENCE [LARGE SCALE GENOMIC DNA]</scope>
    <source>
        <strain evidence="5 6">DSM 100774</strain>
    </source>
</reference>
<dbReference type="Pfam" id="PF20434">
    <property type="entry name" value="BD-FAE"/>
    <property type="match status" value="1"/>
</dbReference>
<evidence type="ECO:0000256" key="2">
    <source>
        <dbReference type="SAM" id="SignalP"/>
    </source>
</evidence>
<dbReference type="SUPFAM" id="SSF53474">
    <property type="entry name" value="alpha/beta-Hydrolases"/>
    <property type="match status" value="1"/>
</dbReference>
<evidence type="ECO:0000313" key="4">
    <source>
        <dbReference type="EMBL" id="GGG93187.1"/>
    </source>
</evidence>
<dbReference type="AlphaFoldDB" id="A0A7W6KAT9"/>
<organism evidence="5 6">
    <name type="scientific">Pedobacter zeae</name>
    <dbReference type="NCBI Taxonomy" id="1737356"/>
    <lineage>
        <taxon>Bacteria</taxon>
        <taxon>Pseudomonadati</taxon>
        <taxon>Bacteroidota</taxon>
        <taxon>Sphingobacteriia</taxon>
        <taxon>Sphingobacteriales</taxon>
        <taxon>Sphingobacteriaceae</taxon>
        <taxon>Pedobacter</taxon>
    </lineage>
</organism>
<feature type="domain" description="BD-FAE-like" evidence="3">
    <location>
        <begin position="59"/>
        <end position="255"/>
    </location>
</feature>
<dbReference type="PANTHER" id="PTHR48081:SF6">
    <property type="entry name" value="PEPTIDASE S9 PROLYL OLIGOPEPTIDASE CATALYTIC DOMAIN-CONTAINING PROTEIN"/>
    <property type="match status" value="1"/>
</dbReference>
<dbReference type="InterPro" id="IPR049492">
    <property type="entry name" value="BD-FAE-like_dom"/>
</dbReference>
<accession>A0A7W6KAT9</accession>
<evidence type="ECO:0000256" key="1">
    <source>
        <dbReference type="ARBA" id="ARBA00022801"/>
    </source>
</evidence>
<dbReference type="GO" id="GO:0016787">
    <property type="term" value="F:hydrolase activity"/>
    <property type="evidence" value="ECO:0007669"/>
    <property type="project" value="UniProtKB-KW"/>
</dbReference>